<proteinExistence type="predicted"/>
<dbReference type="EMBL" id="MU001844">
    <property type="protein sequence ID" value="KAF2795915.1"/>
    <property type="molecule type" value="Genomic_DNA"/>
</dbReference>
<name>A0A6A6XJ26_9PLEO</name>
<protein>
    <submittedName>
        <fullName evidence="1">Uncharacterized protein</fullName>
    </submittedName>
</protein>
<keyword evidence="2" id="KW-1185">Reference proteome</keyword>
<reference evidence="1" key="1">
    <citation type="journal article" date="2020" name="Stud. Mycol.">
        <title>101 Dothideomycetes genomes: a test case for predicting lifestyles and emergence of pathogens.</title>
        <authorList>
            <person name="Haridas S."/>
            <person name="Albert R."/>
            <person name="Binder M."/>
            <person name="Bloem J."/>
            <person name="Labutti K."/>
            <person name="Salamov A."/>
            <person name="Andreopoulos B."/>
            <person name="Baker S."/>
            <person name="Barry K."/>
            <person name="Bills G."/>
            <person name="Bluhm B."/>
            <person name="Cannon C."/>
            <person name="Castanera R."/>
            <person name="Culley D."/>
            <person name="Daum C."/>
            <person name="Ezra D."/>
            <person name="Gonzalez J."/>
            <person name="Henrissat B."/>
            <person name="Kuo A."/>
            <person name="Liang C."/>
            <person name="Lipzen A."/>
            <person name="Lutzoni F."/>
            <person name="Magnuson J."/>
            <person name="Mondo S."/>
            <person name="Nolan M."/>
            <person name="Ohm R."/>
            <person name="Pangilinan J."/>
            <person name="Park H.-J."/>
            <person name="Ramirez L."/>
            <person name="Alfaro M."/>
            <person name="Sun H."/>
            <person name="Tritt A."/>
            <person name="Yoshinaga Y."/>
            <person name="Zwiers L.-H."/>
            <person name="Turgeon B."/>
            <person name="Goodwin S."/>
            <person name="Spatafora J."/>
            <person name="Crous P."/>
            <person name="Grigoriev I."/>
        </authorList>
    </citation>
    <scope>NUCLEOTIDE SEQUENCE</scope>
    <source>
        <strain evidence="1">CBS 109.77</strain>
    </source>
</reference>
<gene>
    <name evidence="1" type="ORF">K505DRAFT_323699</name>
</gene>
<dbReference type="AlphaFoldDB" id="A0A6A6XJ26"/>
<dbReference type="Proteomes" id="UP000799757">
    <property type="component" value="Unassembled WGS sequence"/>
</dbReference>
<accession>A0A6A6XJ26</accession>
<sequence length="61" mass="6655">MAMSYGCVYCVGELVLLASAAWRGALALFQNLGLLSYIGKGEEEEGKGGVRVFLRWTIRVT</sequence>
<evidence type="ECO:0000313" key="2">
    <source>
        <dbReference type="Proteomes" id="UP000799757"/>
    </source>
</evidence>
<evidence type="ECO:0000313" key="1">
    <source>
        <dbReference type="EMBL" id="KAF2795915.1"/>
    </source>
</evidence>
<organism evidence="1 2">
    <name type="scientific">Melanomma pulvis-pyrius CBS 109.77</name>
    <dbReference type="NCBI Taxonomy" id="1314802"/>
    <lineage>
        <taxon>Eukaryota</taxon>
        <taxon>Fungi</taxon>
        <taxon>Dikarya</taxon>
        <taxon>Ascomycota</taxon>
        <taxon>Pezizomycotina</taxon>
        <taxon>Dothideomycetes</taxon>
        <taxon>Pleosporomycetidae</taxon>
        <taxon>Pleosporales</taxon>
        <taxon>Melanommataceae</taxon>
        <taxon>Melanomma</taxon>
    </lineage>
</organism>